<dbReference type="GO" id="GO:0006801">
    <property type="term" value="P:superoxide metabolic process"/>
    <property type="evidence" value="ECO:0007669"/>
    <property type="project" value="InterPro"/>
</dbReference>
<name>A0A3B0TME0_9ZZZZ</name>
<dbReference type="InterPro" id="IPR036423">
    <property type="entry name" value="SOD-like_Cu/Zn_dom_sf"/>
</dbReference>
<sequence>MKFKVIVLVVVFSIAVVSSGQTSQNGREKEDSPVTPKGSTGMMPEGTRDQPLQARSVIKGLGEDSKISGDVQLLDIGSGIMVVAELKNVPVSGKHGFHIHQ</sequence>
<dbReference type="GO" id="GO:0046872">
    <property type="term" value="F:metal ion binding"/>
    <property type="evidence" value="ECO:0007669"/>
    <property type="project" value="InterPro"/>
</dbReference>
<dbReference type="AlphaFoldDB" id="A0A3B0TME0"/>
<feature type="region of interest" description="Disordered" evidence="1">
    <location>
        <begin position="19"/>
        <end position="51"/>
    </location>
</feature>
<dbReference type="SUPFAM" id="SSF49329">
    <property type="entry name" value="Cu,Zn superoxide dismutase-like"/>
    <property type="match status" value="1"/>
</dbReference>
<dbReference type="EMBL" id="UOEN01000389">
    <property type="protein sequence ID" value="VAW17810.1"/>
    <property type="molecule type" value="Genomic_DNA"/>
</dbReference>
<evidence type="ECO:0008006" key="3">
    <source>
        <dbReference type="Google" id="ProtNLM"/>
    </source>
</evidence>
<accession>A0A3B0TME0</accession>
<evidence type="ECO:0000256" key="1">
    <source>
        <dbReference type="SAM" id="MobiDB-lite"/>
    </source>
</evidence>
<gene>
    <name evidence="2" type="ORF">MNBD_BACTEROID05-31</name>
</gene>
<reference evidence="2" key="1">
    <citation type="submission" date="2018-06" db="EMBL/GenBank/DDBJ databases">
        <authorList>
            <person name="Zhirakovskaya E."/>
        </authorList>
    </citation>
    <scope>NUCLEOTIDE SEQUENCE</scope>
</reference>
<organism evidence="2">
    <name type="scientific">hydrothermal vent metagenome</name>
    <dbReference type="NCBI Taxonomy" id="652676"/>
    <lineage>
        <taxon>unclassified sequences</taxon>
        <taxon>metagenomes</taxon>
        <taxon>ecological metagenomes</taxon>
    </lineage>
</organism>
<feature type="non-terminal residue" evidence="2">
    <location>
        <position position="101"/>
    </location>
</feature>
<protein>
    <recommendedName>
        <fullName evidence="3">Superoxide dismutase copper/zinc binding domain-containing protein</fullName>
    </recommendedName>
</protein>
<evidence type="ECO:0000313" key="2">
    <source>
        <dbReference type="EMBL" id="VAW17810.1"/>
    </source>
</evidence>
<proteinExistence type="predicted"/>